<gene>
    <name evidence="4" type="ORF">DDZ15_09800</name>
</gene>
<protein>
    <submittedName>
        <fullName evidence="4">Cell filamentation protein Fic</fullName>
    </submittedName>
</protein>
<dbReference type="PROSITE" id="PS51459">
    <property type="entry name" value="FIDO"/>
    <property type="match status" value="1"/>
</dbReference>
<reference evidence="4 5" key="1">
    <citation type="submission" date="2018-05" db="EMBL/GenBank/DDBJ databases">
        <title>Rhodohalobacter halophilus gen. nov., sp. nov., a moderately halophilic member of the family Balneolaceae.</title>
        <authorList>
            <person name="Liu Z.-W."/>
        </authorList>
    </citation>
    <scope>NUCLEOTIDE SEQUENCE [LARGE SCALE GENOMIC DNA]</scope>
    <source>
        <strain evidence="4 5">8A47</strain>
    </source>
</reference>
<dbReference type="SUPFAM" id="SSF140931">
    <property type="entry name" value="Fic-like"/>
    <property type="match status" value="1"/>
</dbReference>
<evidence type="ECO:0000313" key="4">
    <source>
        <dbReference type="EMBL" id="PWN06129.1"/>
    </source>
</evidence>
<proteinExistence type="predicted"/>
<dbReference type="PANTHER" id="PTHR13504:SF38">
    <property type="entry name" value="FIDO DOMAIN-CONTAINING PROTEIN"/>
    <property type="match status" value="1"/>
</dbReference>
<dbReference type="AlphaFoldDB" id="A0A316TS38"/>
<organism evidence="4 5">
    <name type="scientific">Rhodohalobacter mucosus</name>
    <dbReference type="NCBI Taxonomy" id="2079485"/>
    <lineage>
        <taxon>Bacteria</taxon>
        <taxon>Pseudomonadati</taxon>
        <taxon>Balneolota</taxon>
        <taxon>Balneolia</taxon>
        <taxon>Balneolales</taxon>
        <taxon>Balneolaceae</taxon>
        <taxon>Rhodohalobacter</taxon>
    </lineage>
</organism>
<dbReference type="EMBL" id="QGGB01000007">
    <property type="protein sequence ID" value="PWN06129.1"/>
    <property type="molecule type" value="Genomic_DNA"/>
</dbReference>
<feature type="binding site" evidence="2">
    <location>
        <position position="446"/>
    </location>
    <ligand>
        <name>ATP</name>
        <dbReference type="ChEBI" id="CHEBI:30616"/>
    </ligand>
</feature>
<feature type="active site" evidence="1">
    <location>
        <position position="401"/>
    </location>
</feature>
<comment type="caution">
    <text evidence="4">The sequence shown here is derived from an EMBL/GenBank/DDBJ whole genome shotgun (WGS) entry which is preliminary data.</text>
</comment>
<feature type="binding site" evidence="2">
    <location>
        <begin position="405"/>
        <end position="412"/>
    </location>
    <ligand>
        <name>ATP</name>
        <dbReference type="ChEBI" id="CHEBI:30616"/>
    </ligand>
</feature>
<keyword evidence="2" id="KW-0067">ATP-binding</keyword>
<evidence type="ECO:0000256" key="1">
    <source>
        <dbReference type="PIRSR" id="PIRSR640198-1"/>
    </source>
</evidence>
<dbReference type="InterPro" id="IPR040198">
    <property type="entry name" value="Fido_containing"/>
</dbReference>
<dbReference type="GO" id="GO:0005524">
    <property type="term" value="F:ATP binding"/>
    <property type="evidence" value="ECO:0007669"/>
    <property type="project" value="UniProtKB-KW"/>
</dbReference>
<evidence type="ECO:0000259" key="3">
    <source>
        <dbReference type="PROSITE" id="PS51459"/>
    </source>
</evidence>
<dbReference type="OrthoDB" id="9814400at2"/>
<dbReference type="InterPro" id="IPR003812">
    <property type="entry name" value="Fido"/>
</dbReference>
<dbReference type="Proteomes" id="UP000245533">
    <property type="component" value="Unassembled WGS sequence"/>
</dbReference>
<evidence type="ECO:0000313" key="5">
    <source>
        <dbReference type="Proteomes" id="UP000245533"/>
    </source>
</evidence>
<keyword evidence="5" id="KW-1185">Reference proteome</keyword>
<accession>A0A316TS38</accession>
<sequence>MLSVKRLLMPTFLESLPEVFVSSTEISSQVSQAVAEGKLKKLASRLYTKNMQDEPEVIVRRHWYDLLKEYYPDALIADRTALENSPAKDGSVFIVSSKKRNTELPGLILNPRKGRGPLESDLPFINDLWISSEPRALLENMRPSRARKGTVSRTLSREEMEEKLDKLIRLKGEDYVNQIRDKAREIAKELDMKKEFQKLDDLIGALQGTRSTELKSDIAKARKGDEPYDPDRAELFLKLFEDLKATAPGSRSAKNLSQQERINLSFFEAYFSNFIEGTEFEVEEAADIVFRNAIPTERPEDAHDVLGTYRVVSNYREMNRVPKDYDDFIEILRYRHAEILTARKDKNPGQFKTKVNVAGSTQFVHPDLVKGTLRKGFEIYRALEYSFHRAVYMMFLVSEVHPFADGNGRVARIMMNAELVSVMDQKIIIPIVYRNNYIAALKTLTNDRRSEPLIRTLDFGQKFAHSINWSDYEHVRGQLEECNAFMDPNEADRQGIRLRLPV</sequence>
<dbReference type="PANTHER" id="PTHR13504">
    <property type="entry name" value="FIDO DOMAIN-CONTAINING PROTEIN DDB_G0283145"/>
    <property type="match status" value="1"/>
</dbReference>
<keyword evidence="2" id="KW-0547">Nucleotide-binding</keyword>
<dbReference type="InterPro" id="IPR036597">
    <property type="entry name" value="Fido-like_dom_sf"/>
</dbReference>
<dbReference type="Pfam" id="PF02661">
    <property type="entry name" value="Fic"/>
    <property type="match status" value="1"/>
</dbReference>
<name>A0A316TS38_9BACT</name>
<feature type="domain" description="Fido" evidence="3">
    <location>
        <begin position="327"/>
        <end position="459"/>
    </location>
</feature>
<evidence type="ECO:0000256" key="2">
    <source>
        <dbReference type="PIRSR" id="PIRSR640198-2"/>
    </source>
</evidence>
<dbReference type="Gene3D" id="1.10.3290.10">
    <property type="entry name" value="Fido-like domain"/>
    <property type="match status" value="1"/>
</dbReference>